<keyword evidence="2" id="KW-1185">Reference proteome</keyword>
<reference evidence="2" key="1">
    <citation type="journal article" date="2024" name="Proc. Natl. Acad. Sci. U.S.A.">
        <title>Extraordinary preservation of gene collinearity over three hundred million years revealed in homosporous lycophytes.</title>
        <authorList>
            <person name="Li C."/>
            <person name="Wickell D."/>
            <person name="Kuo L.Y."/>
            <person name="Chen X."/>
            <person name="Nie B."/>
            <person name="Liao X."/>
            <person name="Peng D."/>
            <person name="Ji J."/>
            <person name="Jenkins J."/>
            <person name="Williams M."/>
            <person name="Shu S."/>
            <person name="Plott C."/>
            <person name="Barry K."/>
            <person name="Rajasekar S."/>
            <person name="Grimwood J."/>
            <person name="Han X."/>
            <person name="Sun S."/>
            <person name="Hou Z."/>
            <person name="He W."/>
            <person name="Dai G."/>
            <person name="Sun C."/>
            <person name="Schmutz J."/>
            <person name="Leebens-Mack J.H."/>
            <person name="Li F.W."/>
            <person name="Wang L."/>
        </authorList>
    </citation>
    <scope>NUCLEOTIDE SEQUENCE [LARGE SCALE GENOMIC DNA]</scope>
    <source>
        <strain evidence="2">cv. PW_Plant_1</strain>
    </source>
</reference>
<evidence type="ECO:0000313" key="2">
    <source>
        <dbReference type="Proteomes" id="UP001162992"/>
    </source>
</evidence>
<accession>A0ACC2DKZ7</accession>
<dbReference type="Proteomes" id="UP001162992">
    <property type="component" value="Chromosome 5"/>
</dbReference>
<organism evidence="1 2">
    <name type="scientific">Diphasiastrum complanatum</name>
    <name type="common">Issler's clubmoss</name>
    <name type="synonym">Lycopodium complanatum</name>
    <dbReference type="NCBI Taxonomy" id="34168"/>
    <lineage>
        <taxon>Eukaryota</taxon>
        <taxon>Viridiplantae</taxon>
        <taxon>Streptophyta</taxon>
        <taxon>Embryophyta</taxon>
        <taxon>Tracheophyta</taxon>
        <taxon>Lycopodiopsida</taxon>
        <taxon>Lycopodiales</taxon>
        <taxon>Lycopodiaceae</taxon>
        <taxon>Lycopodioideae</taxon>
        <taxon>Diphasiastrum</taxon>
    </lineage>
</organism>
<gene>
    <name evidence="1" type="ORF">O6H91_05G005800</name>
</gene>
<protein>
    <submittedName>
        <fullName evidence="1">Uncharacterized protein</fullName>
    </submittedName>
</protein>
<comment type="caution">
    <text evidence="1">The sequence shown here is derived from an EMBL/GenBank/DDBJ whole genome shotgun (WGS) entry which is preliminary data.</text>
</comment>
<evidence type="ECO:0000313" key="1">
    <source>
        <dbReference type="EMBL" id="KAJ7554707.1"/>
    </source>
</evidence>
<proteinExistence type="predicted"/>
<sequence>MDLGAYTPMPAEQFCSVKVDSTCKMAEENNFPIQSETLVHMMQSQSHSLLKQCGGVEAIAFKLRASVETGICGDKVDLENRRKVFGSNIVREKPLKTFWYFVWDAMHDFLLVVLAICAAISLLLGISTEGWKDGWSDGGGITVSILIVVLVTAASDYRQSLQFQALEREKEKVFTDVLRNRRRQKICIDDLVVGDIISLSTGDQVPADGLYISGYSLLIDESSMTGESEPQHVDENKLFLFSGTKVQDGFAKMLVISVGMNTAWGHAKELLCKENCEETPMQQKLSSLAILIGNIGMCFALLTFILLMARFLKQKENLWYWSSQDFWVLIKYFSLAVTIVVVAVPEGLPLAVTLALAYAMRRMILEKALVRRLSACETMGSATCICTDKTGTLTTNQMTVLKACVGGVLWQLHASEPQFPDNVLGPLLQGLLQNNSSDVVNDGTGKQSCFGSPTEIALLRFGISLGTSVEAVRCNSQVLKVEPFNSTKKLMGTLLKLPEGKLRAHIKGASELVLDMCDTTIDADGNQVFMDERSKCELNGIISKFAHESLRTLCLAFQDIPHQSLFEKSLPREGYACLAIVGIKDPIRVGVKDAVQLCSSAGIRVIMVTGDNLTTATSVAHESGILTDGLVIDGPSFRTLSSDGRRQKLANLQVMARSSPGDKHMLVKELQAMGEIVAVTGDGTNDAPALHEADVGLAMGISGTEVAKGSADIVILDDNFSSIVNVAKFGRCIFKNIQKFVQFQLTANIAALVLNLSSTCFFGHAPLTTVQLLWINLIMDALGALALATEPPHSELMDQPPVGRKGKFISNEMWWNICAQAGYQLSVLSILQFQGKKILGLEAGNAEDILSTMIFNSFVLCQIFNEFNAREMDKVNVFHNLFGNWLFLFVVVFTLTVQVILVESLGKLANSIPLNREQWLICLSIGSFSLVVHLAVKILIILSKYIWNLKSNLNKYAMHRKEYEAIGKHCSNCNNCKV</sequence>
<dbReference type="EMBL" id="CM055096">
    <property type="protein sequence ID" value="KAJ7554707.1"/>
    <property type="molecule type" value="Genomic_DNA"/>
</dbReference>
<name>A0ACC2DKZ7_DIPCM</name>